<dbReference type="Proteomes" id="UP001500034">
    <property type="component" value="Unassembled WGS sequence"/>
</dbReference>
<sequence length="93" mass="9418">MASSSGLDDYAPDPRATGGPVPLVLGATQRFGRLPTLAGFLITWAVAAGVGKSIDWGLPSINSIAVAFVLYLAAARLGLVRGVGTAPTRRAGP</sequence>
<gene>
    <name evidence="2" type="ORF">GCM10022384_16860</name>
</gene>
<protein>
    <submittedName>
        <fullName evidence="2">Uncharacterized protein</fullName>
    </submittedName>
</protein>
<keyword evidence="1" id="KW-0472">Membrane</keyword>
<proteinExistence type="predicted"/>
<dbReference type="EMBL" id="BAABCQ010000022">
    <property type="protein sequence ID" value="GAA3965795.1"/>
    <property type="molecule type" value="Genomic_DNA"/>
</dbReference>
<evidence type="ECO:0000313" key="2">
    <source>
        <dbReference type="EMBL" id="GAA3965795.1"/>
    </source>
</evidence>
<dbReference type="RefSeq" id="WP_345590595.1">
    <property type="nucleotide sequence ID" value="NZ_BAABCQ010000022.1"/>
</dbReference>
<feature type="transmembrane region" description="Helical" evidence="1">
    <location>
        <begin position="60"/>
        <end position="80"/>
    </location>
</feature>
<keyword evidence="1" id="KW-1133">Transmembrane helix</keyword>
<keyword evidence="3" id="KW-1185">Reference proteome</keyword>
<name>A0ABP7PHN6_9ACTN</name>
<evidence type="ECO:0000256" key="1">
    <source>
        <dbReference type="SAM" id="Phobius"/>
    </source>
</evidence>
<comment type="caution">
    <text evidence="2">The sequence shown here is derived from an EMBL/GenBank/DDBJ whole genome shotgun (WGS) entry which is preliminary data.</text>
</comment>
<keyword evidence="1" id="KW-0812">Transmembrane</keyword>
<accession>A0ABP7PHN6</accession>
<reference evidence="3" key="1">
    <citation type="journal article" date="2019" name="Int. J. Syst. Evol. Microbiol.">
        <title>The Global Catalogue of Microorganisms (GCM) 10K type strain sequencing project: providing services to taxonomists for standard genome sequencing and annotation.</title>
        <authorList>
            <consortium name="The Broad Institute Genomics Platform"/>
            <consortium name="The Broad Institute Genome Sequencing Center for Infectious Disease"/>
            <person name="Wu L."/>
            <person name="Ma J."/>
        </authorList>
    </citation>
    <scope>NUCLEOTIDE SEQUENCE [LARGE SCALE GENOMIC DNA]</scope>
    <source>
        <strain evidence="3">JCM 17027</strain>
    </source>
</reference>
<organism evidence="2 3">
    <name type="scientific">Streptomyces marokkonensis</name>
    <dbReference type="NCBI Taxonomy" id="324855"/>
    <lineage>
        <taxon>Bacteria</taxon>
        <taxon>Bacillati</taxon>
        <taxon>Actinomycetota</taxon>
        <taxon>Actinomycetes</taxon>
        <taxon>Kitasatosporales</taxon>
        <taxon>Streptomycetaceae</taxon>
        <taxon>Streptomyces</taxon>
    </lineage>
</organism>
<evidence type="ECO:0000313" key="3">
    <source>
        <dbReference type="Proteomes" id="UP001500034"/>
    </source>
</evidence>